<keyword evidence="2" id="KW-1185">Reference proteome</keyword>
<gene>
    <name evidence="1" type="ORF">MANES_01G027350v8</name>
</gene>
<accession>A0ACB7ICN4</accession>
<organism evidence="1 2">
    <name type="scientific">Manihot esculenta</name>
    <name type="common">Cassava</name>
    <name type="synonym">Jatropha manihot</name>
    <dbReference type="NCBI Taxonomy" id="3983"/>
    <lineage>
        <taxon>Eukaryota</taxon>
        <taxon>Viridiplantae</taxon>
        <taxon>Streptophyta</taxon>
        <taxon>Embryophyta</taxon>
        <taxon>Tracheophyta</taxon>
        <taxon>Spermatophyta</taxon>
        <taxon>Magnoliopsida</taxon>
        <taxon>eudicotyledons</taxon>
        <taxon>Gunneridae</taxon>
        <taxon>Pentapetalae</taxon>
        <taxon>rosids</taxon>
        <taxon>fabids</taxon>
        <taxon>Malpighiales</taxon>
        <taxon>Euphorbiaceae</taxon>
        <taxon>Crotonoideae</taxon>
        <taxon>Manihoteae</taxon>
        <taxon>Manihot</taxon>
    </lineage>
</organism>
<protein>
    <submittedName>
        <fullName evidence="1">Uncharacterized protein</fullName>
    </submittedName>
</protein>
<sequence length="115" mass="13302">MEWLGDYFFTQESPRALVCRVQSRKRENLRRRILIAISGGAETRAEPLRILCPKRIGRCFTVIHSAHYSGLTERGLRSHGCIFFAIEHLTTFDIQLIIEPYNPAVSQLIFEKIII</sequence>
<dbReference type="Proteomes" id="UP000091857">
    <property type="component" value="Chromosome 1"/>
</dbReference>
<evidence type="ECO:0000313" key="2">
    <source>
        <dbReference type="Proteomes" id="UP000091857"/>
    </source>
</evidence>
<evidence type="ECO:0000313" key="1">
    <source>
        <dbReference type="EMBL" id="KAG8661638.1"/>
    </source>
</evidence>
<reference evidence="2" key="1">
    <citation type="journal article" date="2016" name="Nat. Biotechnol.">
        <title>Sequencing wild and cultivated cassava and related species reveals extensive interspecific hybridization and genetic diversity.</title>
        <authorList>
            <person name="Bredeson J.V."/>
            <person name="Lyons J.B."/>
            <person name="Prochnik S.E."/>
            <person name="Wu G.A."/>
            <person name="Ha C.M."/>
            <person name="Edsinger-Gonzales E."/>
            <person name="Grimwood J."/>
            <person name="Schmutz J."/>
            <person name="Rabbi I.Y."/>
            <person name="Egesi C."/>
            <person name="Nauluvula P."/>
            <person name="Lebot V."/>
            <person name="Ndunguru J."/>
            <person name="Mkamilo G."/>
            <person name="Bart R.S."/>
            <person name="Setter T.L."/>
            <person name="Gleadow R.M."/>
            <person name="Kulakow P."/>
            <person name="Ferguson M.E."/>
            <person name="Rounsley S."/>
            <person name="Rokhsar D.S."/>
        </authorList>
    </citation>
    <scope>NUCLEOTIDE SEQUENCE [LARGE SCALE GENOMIC DNA]</scope>
    <source>
        <strain evidence="2">cv. AM560-2</strain>
    </source>
</reference>
<comment type="caution">
    <text evidence="1">The sequence shown here is derived from an EMBL/GenBank/DDBJ whole genome shotgun (WGS) entry which is preliminary data.</text>
</comment>
<name>A0ACB7ICN4_MANES</name>
<dbReference type="EMBL" id="CM004387">
    <property type="protein sequence ID" value="KAG8661638.1"/>
    <property type="molecule type" value="Genomic_DNA"/>
</dbReference>
<proteinExistence type="predicted"/>